<gene>
    <name evidence="1" type="ORF">HMPREF0554_0145</name>
</gene>
<protein>
    <recommendedName>
        <fullName evidence="3">DUF4911 domain-containing protein</fullName>
    </recommendedName>
</protein>
<dbReference type="InterPro" id="IPR032587">
    <property type="entry name" value="DUF4911"/>
</dbReference>
<name>D0GIU7_9FUSO</name>
<dbReference type="eggNOG" id="ENOG50333FF">
    <property type="taxonomic scope" value="Bacteria"/>
</dbReference>
<evidence type="ECO:0000313" key="2">
    <source>
        <dbReference type="Proteomes" id="UP000004226"/>
    </source>
</evidence>
<sequence>MKSWEYIIQMKREHIDFINKIVEAYEGVGNVRTLDNRNGLIKIITNSFFLDDIDNIIERLRKKDIFIEIIEKREWLGIL</sequence>
<proteinExistence type="predicted"/>
<dbReference type="Proteomes" id="UP000004226">
    <property type="component" value="Unassembled WGS sequence"/>
</dbReference>
<reference evidence="1 2" key="1">
    <citation type="submission" date="2009-10" db="EMBL/GenBank/DDBJ databases">
        <authorList>
            <person name="Harkins D.M."/>
            <person name="Madupu R."/>
            <person name="Durkin A.S."/>
            <person name="Torralba M."/>
            <person name="Methe B."/>
            <person name="Sutton G.G."/>
            <person name="Strausberg R.L."/>
            <person name="Nelson K.E."/>
        </authorList>
    </citation>
    <scope>NUCLEOTIDE SEQUENCE [LARGE SCALE GENOMIC DNA]</scope>
    <source>
        <strain evidence="1 2">F0264</strain>
    </source>
</reference>
<evidence type="ECO:0008006" key="3">
    <source>
        <dbReference type="Google" id="ProtNLM"/>
    </source>
</evidence>
<dbReference type="EMBL" id="ADAD01000029">
    <property type="protein sequence ID" value="EEY36000.1"/>
    <property type="molecule type" value="Genomic_DNA"/>
</dbReference>
<organism evidence="1 2">
    <name type="scientific">Pseudoleptotrichia goodfellowii F0264</name>
    <dbReference type="NCBI Taxonomy" id="596323"/>
    <lineage>
        <taxon>Bacteria</taxon>
        <taxon>Fusobacteriati</taxon>
        <taxon>Fusobacteriota</taxon>
        <taxon>Fusobacteriia</taxon>
        <taxon>Fusobacteriales</taxon>
        <taxon>Leptotrichiaceae</taxon>
        <taxon>Pseudoleptotrichia</taxon>
    </lineage>
</organism>
<evidence type="ECO:0000313" key="1">
    <source>
        <dbReference type="EMBL" id="EEY36000.1"/>
    </source>
</evidence>
<comment type="caution">
    <text evidence="1">The sequence shown here is derived from an EMBL/GenBank/DDBJ whole genome shotgun (WGS) entry which is preliminary data.</text>
</comment>
<dbReference type="AlphaFoldDB" id="D0GIU7"/>
<accession>D0GIU7</accession>
<keyword evidence="2" id="KW-1185">Reference proteome</keyword>
<dbReference type="Pfam" id="PF16256">
    <property type="entry name" value="DUF4911"/>
    <property type="match status" value="1"/>
</dbReference>